<comment type="catalytic activity">
    <reaction evidence="16">
        <text>L-threonyl-[protein] + ATP = O-phospho-L-threonyl-[protein] + ADP + H(+)</text>
        <dbReference type="Rhea" id="RHEA:46608"/>
        <dbReference type="Rhea" id="RHEA-COMP:11060"/>
        <dbReference type="Rhea" id="RHEA-COMP:11605"/>
        <dbReference type="ChEBI" id="CHEBI:15378"/>
        <dbReference type="ChEBI" id="CHEBI:30013"/>
        <dbReference type="ChEBI" id="CHEBI:30616"/>
        <dbReference type="ChEBI" id="CHEBI:61977"/>
        <dbReference type="ChEBI" id="CHEBI:456216"/>
        <dbReference type="EC" id="2.7.11.1"/>
    </reaction>
</comment>
<comment type="caution">
    <text evidence="20">The sequence shown here is derived from an EMBL/GenBank/DDBJ whole genome shotgun (WGS) entry which is preliminary data.</text>
</comment>
<keyword evidence="14" id="KW-0675">Receptor</keyword>
<evidence type="ECO:0000256" key="15">
    <source>
        <dbReference type="ARBA" id="ARBA00023180"/>
    </source>
</evidence>
<feature type="chain" id="PRO_5035300443" description="non-specific serine/threonine protein kinase" evidence="18">
    <location>
        <begin position="26"/>
        <end position="536"/>
    </location>
</feature>
<organism evidence="20 21">
    <name type="scientific">Zingiber officinale</name>
    <name type="common">Ginger</name>
    <name type="synonym">Amomum zingiber</name>
    <dbReference type="NCBI Taxonomy" id="94328"/>
    <lineage>
        <taxon>Eukaryota</taxon>
        <taxon>Viridiplantae</taxon>
        <taxon>Streptophyta</taxon>
        <taxon>Embryophyta</taxon>
        <taxon>Tracheophyta</taxon>
        <taxon>Spermatophyta</taxon>
        <taxon>Magnoliopsida</taxon>
        <taxon>Liliopsida</taxon>
        <taxon>Zingiberales</taxon>
        <taxon>Zingiberaceae</taxon>
        <taxon>Zingiber</taxon>
    </lineage>
</organism>
<evidence type="ECO:0000256" key="13">
    <source>
        <dbReference type="ARBA" id="ARBA00023136"/>
    </source>
</evidence>
<sequence>MSAKLLFYGIILSTLYFKYMLYAEAQTTDPSEVSALGAIKSNLIDPLGHLDNWNDGDPCISNWTGVICHNSTLDNEYLHVLELQLLRMNLSGTLSPELGALSRMEILDFMWNNISGSIPTEVGNITSLRLLLLNGNKLSGSLPETIGYLPNLDRIQIDQNFISGEIPRSFANLNKTKHFHMNNNSISGQIPAELAILPNLVHFLLDNNNLTGHLPPEFSRLPNLLILQLDNNNFNGTSIPASYTNMSKLLKLSLRNCSLQGPIPDFSTIPGLGYLDLSWNKLNGTIPTNRLSGNITTIDLSHNHLSGSIPLNFSGLPNLQRLLLENNSLSGSVPSTIWRNINLTGNRSLILDFQFNNLTNISDTLRPPANVTILLHGNPVCNENQLQIGQFCQLQSIPFNESSTVALSCNSCPENYEYNPSADIPCFCAIPFHVEYRLKSPGFSNFQPYYVDFEVYLTNGLVLSINQLHIDSVVREEGPRFRMQLTLFPDRITIFNTSEVLRIRSMFTGWLIPDSDIFGPYELLNFNMGYYGYGIS</sequence>
<dbReference type="SMART" id="SM00369">
    <property type="entry name" value="LRR_TYP"/>
    <property type="match status" value="4"/>
</dbReference>
<evidence type="ECO:0000256" key="12">
    <source>
        <dbReference type="ARBA" id="ARBA00022989"/>
    </source>
</evidence>
<dbReference type="SUPFAM" id="SSF52058">
    <property type="entry name" value="L domain-like"/>
    <property type="match status" value="1"/>
</dbReference>
<dbReference type="InterPro" id="IPR013210">
    <property type="entry name" value="LRR_N_plant-typ"/>
</dbReference>
<dbReference type="PANTHER" id="PTHR45974:SF134">
    <property type="entry name" value="OS01G0960400 PROTEIN"/>
    <property type="match status" value="1"/>
</dbReference>
<evidence type="ECO:0000313" key="21">
    <source>
        <dbReference type="Proteomes" id="UP000734854"/>
    </source>
</evidence>
<dbReference type="FunFam" id="3.80.10.10:FF:000589">
    <property type="entry name" value="Probable LRR receptor-like serine/threonine-protein kinase At1g06840"/>
    <property type="match status" value="1"/>
</dbReference>
<reference evidence="20 21" key="1">
    <citation type="submission" date="2020-08" db="EMBL/GenBank/DDBJ databases">
        <title>Plant Genome Project.</title>
        <authorList>
            <person name="Zhang R.-G."/>
        </authorList>
    </citation>
    <scope>NUCLEOTIDE SEQUENCE [LARGE SCALE GENOMIC DNA]</scope>
    <source>
        <tissue evidence="20">Rhizome</tissue>
    </source>
</reference>
<keyword evidence="8" id="KW-0677">Repeat</keyword>
<dbReference type="Pfam" id="PF00560">
    <property type="entry name" value="LRR_1"/>
    <property type="match status" value="4"/>
</dbReference>
<keyword evidence="9" id="KW-0547">Nucleotide-binding</keyword>
<keyword evidence="4" id="KW-0433">Leucine-rich repeat</keyword>
<dbReference type="AlphaFoldDB" id="A0A8J5M144"/>
<evidence type="ECO:0000256" key="17">
    <source>
        <dbReference type="ARBA" id="ARBA00048679"/>
    </source>
</evidence>
<evidence type="ECO:0000256" key="16">
    <source>
        <dbReference type="ARBA" id="ARBA00047899"/>
    </source>
</evidence>
<keyword evidence="6" id="KW-0812">Transmembrane</keyword>
<dbReference type="GO" id="GO:0004674">
    <property type="term" value="F:protein serine/threonine kinase activity"/>
    <property type="evidence" value="ECO:0007669"/>
    <property type="project" value="UniProtKB-KW"/>
</dbReference>
<evidence type="ECO:0000256" key="9">
    <source>
        <dbReference type="ARBA" id="ARBA00022741"/>
    </source>
</evidence>
<dbReference type="Gene3D" id="3.80.10.10">
    <property type="entry name" value="Ribonuclease Inhibitor"/>
    <property type="match status" value="3"/>
</dbReference>
<feature type="domain" description="Leucine-rich repeat-containing N-terminal plant-type" evidence="19">
    <location>
        <begin position="30"/>
        <end position="68"/>
    </location>
</feature>
<dbReference type="Proteomes" id="UP000734854">
    <property type="component" value="Unassembled WGS sequence"/>
</dbReference>
<dbReference type="InterPro" id="IPR001611">
    <property type="entry name" value="Leu-rich_rpt"/>
</dbReference>
<evidence type="ECO:0000313" key="20">
    <source>
        <dbReference type="EMBL" id="KAG6531071.1"/>
    </source>
</evidence>
<evidence type="ECO:0000256" key="18">
    <source>
        <dbReference type="SAM" id="SignalP"/>
    </source>
</evidence>
<keyword evidence="10" id="KW-0418">Kinase</keyword>
<evidence type="ECO:0000256" key="11">
    <source>
        <dbReference type="ARBA" id="ARBA00022840"/>
    </source>
</evidence>
<comment type="subcellular location">
    <subcellularLocation>
        <location evidence="1">Membrane</location>
    </subcellularLocation>
</comment>
<dbReference type="InterPro" id="IPR003591">
    <property type="entry name" value="Leu-rich_rpt_typical-subtyp"/>
</dbReference>
<feature type="signal peptide" evidence="18">
    <location>
        <begin position="1"/>
        <end position="25"/>
    </location>
</feature>
<evidence type="ECO:0000256" key="8">
    <source>
        <dbReference type="ARBA" id="ARBA00022737"/>
    </source>
</evidence>
<dbReference type="GO" id="GO:0016020">
    <property type="term" value="C:membrane"/>
    <property type="evidence" value="ECO:0007669"/>
    <property type="project" value="UniProtKB-SubCell"/>
</dbReference>
<evidence type="ECO:0000256" key="5">
    <source>
        <dbReference type="ARBA" id="ARBA00022679"/>
    </source>
</evidence>
<dbReference type="EMBL" id="JACMSC010000002">
    <property type="protein sequence ID" value="KAG6531071.1"/>
    <property type="molecule type" value="Genomic_DNA"/>
</dbReference>
<dbReference type="FunFam" id="3.80.10.10:FF:000387">
    <property type="entry name" value="Probable LRR receptor-like serine/threonine-protein kinase At1g06840"/>
    <property type="match status" value="1"/>
</dbReference>
<keyword evidence="7 18" id="KW-0732">Signal</keyword>
<keyword evidence="15" id="KW-0325">Glycoprotein</keyword>
<dbReference type="GO" id="GO:0005524">
    <property type="term" value="F:ATP binding"/>
    <property type="evidence" value="ECO:0007669"/>
    <property type="project" value="UniProtKB-KW"/>
</dbReference>
<evidence type="ECO:0000256" key="7">
    <source>
        <dbReference type="ARBA" id="ARBA00022729"/>
    </source>
</evidence>
<keyword evidence="11" id="KW-0067">ATP-binding</keyword>
<evidence type="ECO:0000256" key="6">
    <source>
        <dbReference type="ARBA" id="ARBA00022692"/>
    </source>
</evidence>
<name>A0A8J5M144_ZINOF</name>
<evidence type="ECO:0000256" key="14">
    <source>
        <dbReference type="ARBA" id="ARBA00023170"/>
    </source>
</evidence>
<comment type="catalytic activity">
    <reaction evidence="17">
        <text>L-seryl-[protein] + ATP = O-phospho-L-seryl-[protein] + ADP + H(+)</text>
        <dbReference type="Rhea" id="RHEA:17989"/>
        <dbReference type="Rhea" id="RHEA-COMP:9863"/>
        <dbReference type="Rhea" id="RHEA-COMP:11604"/>
        <dbReference type="ChEBI" id="CHEBI:15378"/>
        <dbReference type="ChEBI" id="CHEBI:29999"/>
        <dbReference type="ChEBI" id="CHEBI:30616"/>
        <dbReference type="ChEBI" id="CHEBI:83421"/>
        <dbReference type="ChEBI" id="CHEBI:456216"/>
        <dbReference type="EC" id="2.7.11.1"/>
    </reaction>
</comment>
<keyword evidence="21" id="KW-1185">Reference proteome</keyword>
<protein>
    <recommendedName>
        <fullName evidence="2">non-specific serine/threonine protein kinase</fullName>
        <ecNumber evidence="2">2.7.11.1</ecNumber>
    </recommendedName>
</protein>
<evidence type="ECO:0000256" key="2">
    <source>
        <dbReference type="ARBA" id="ARBA00012513"/>
    </source>
</evidence>
<keyword evidence="12" id="KW-1133">Transmembrane helix</keyword>
<evidence type="ECO:0000256" key="1">
    <source>
        <dbReference type="ARBA" id="ARBA00004370"/>
    </source>
</evidence>
<gene>
    <name evidence="20" type="ORF">ZIOFF_004841</name>
</gene>
<proteinExistence type="predicted"/>
<dbReference type="PANTHER" id="PTHR45974">
    <property type="entry name" value="RECEPTOR-LIKE PROTEIN 55"/>
    <property type="match status" value="1"/>
</dbReference>
<dbReference type="InterPro" id="IPR032675">
    <property type="entry name" value="LRR_dom_sf"/>
</dbReference>
<accession>A0A8J5M144</accession>
<keyword evidence="13" id="KW-0472">Membrane</keyword>
<evidence type="ECO:0000259" key="19">
    <source>
        <dbReference type="Pfam" id="PF08263"/>
    </source>
</evidence>
<keyword evidence="3" id="KW-0723">Serine/threonine-protein kinase</keyword>
<dbReference type="Pfam" id="PF08263">
    <property type="entry name" value="LRRNT_2"/>
    <property type="match status" value="1"/>
</dbReference>
<evidence type="ECO:0000256" key="10">
    <source>
        <dbReference type="ARBA" id="ARBA00022777"/>
    </source>
</evidence>
<dbReference type="EC" id="2.7.11.1" evidence="2"/>
<evidence type="ECO:0000256" key="4">
    <source>
        <dbReference type="ARBA" id="ARBA00022614"/>
    </source>
</evidence>
<keyword evidence="5" id="KW-0808">Transferase</keyword>
<evidence type="ECO:0000256" key="3">
    <source>
        <dbReference type="ARBA" id="ARBA00022527"/>
    </source>
</evidence>